<dbReference type="PANTHER" id="PTHR11085:SF1">
    <property type="entry name" value="NAD-DEPENDENT PROTEIN DEACETYLASE SIRTUIN-7"/>
    <property type="match status" value="1"/>
</dbReference>
<evidence type="ECO:0000259" key="13">
    <source>
        <dbReference type="PROSITE" id="PS50305"/>
    </source>
</evidence>
<evidence type="ECO:0000256" key="5">
    <source>
        <dbReference type="ARBA" id="ARBA00022679"/>
    </source>
</evidence>
<evidence type="ECO:0000313" key="15">
    <source>
        <dbReference type="Proteomes" id="UP000319731"/>
    </source>
</evidence>
<dbReference type="Gene3D" id="3.40.50.1220">
    <property type="entry name" value="TPP-binding domain"/>
    <property type="match status" value="1"/>
</dbReference>
<dbReference type="InterPro" id="IPR029035">
    <property type="entry name" value="DHS-like_NAD/FAD-binding_dom"/>
</dbReference>
<evidence type="ECO:0000313" key="14">
    <source>
        <dbReference type="EMBL" id="TPX32996.1"/>
    </source>
</evidence>
<dbReference type="InterPro" id="IPR026590">
    <property type="entry name" value="Ssirtuin_cat_dom"/>
</dbReference>
<evidence type="ECO:0000256" key="10">
    <source>
        <dbReference type="ARBA" id="ARBA00041832"/>
    </source>
</evidence>
<dbReference type="PROSITE" id="PS50305">
    <property type="entry name" value="SIRTUIN"/>
    <property type="match status" value="1"/>
</dbReference>
<evidence type="ECO:0000256" key="6">
    <source>
        <dbReference type="ARBA" id="ARBA00022723"/>
    </source>
</evidence>
<dbReference type="STRING" id="1806994.A0A507C4S6"/>
<feature type="binding site" evidence="12">
    <location>
        <position position="163"/>
    </location>
    <ligand>
        <name>Zn(2+)</name>
        <dbReference type="ChEBI" id="CHEBI:29105"/>
    </ligand>
</feature>
<evidence type="ECO:0000256" key="4">
    <source>
        <dbReference type="ARBA" id="ARBA00022553"/>
    </source>
</evidence>
<feature type="active site" description="Proton acceptor" evidence="12">
    <location>
        <position position="121"/>
    </location>
</feature>
<accession>A0A507C4S6</accession>
<keyword evidence="7 12" id="KW-0862">Zinc</keyword>
<dbReference type="PANTHER" id="PTHR11085">
    <property type="entry name" value="NAD-DEPENDENT PROTEIN DEACYLASE SIRTUIN-5, MITOCHONDRIAL-RELATED"/>
    <property type="match status" value="1"/>
</dbReference>
<dbReference type="GO" id="GO:0046872">
    <property type="term" value="F:metal ion binding"/>
    <property type="evidence" value="ECO:0007669"/>
    <property type="project" value="UniProtKB-KW"/>
</dbReference>
<sequence length="280" mass="30944">MDTALEDTTEFFDSDEELQVKIKEFATLLRKSTHTVFFTGAGISTSAGIPDFRGPTGIWTLQAKGLPTPSLDTMNNILPTPTHMAMVALQDRNMLKFVISQNVDGLHLRSGIKPHALAELHGNTNIERCLVCSKHYYRPFRVRPLGAADPSGRHLTGRKCEQCVGLLRDSIVHFGEGLPDRDLEAGFEHSRKCDLMVVLGSSLSVYPAAELPHRAAQAGAQFVIINLQRTPMDDLATLRIFAQVDRVMVAVMKELNMLVPPVQDLQKELADSQVAVRSLM</sequence>
<dbReference type="GO" id="GO:0070403">
    <property type="term" value="F:NAD+ binding"/>
    <property type="evidence" value="ECO:0007669"/>
    <property type="project" value="InterPro"/>
</dbReference>
<feature type="binding site" evidence="12">
    <location>
        <position position="129"/>
    </location>
    <ligand>
        <name>Zn(2+)</name>
        <dbReference type="ChEBI" id="CHEBI:29105"/>
    </ligand>
</feature>
<keyword evidence="8" id="KW-0520">NAD</keyword>
<dbReference type="RefSeq" id="XP_031024091.1">
    <property type="nucleotide sequence ID" value="XM_031169894.1"/>
</dbReference>
<organism evidence="14 15">
    <name type="scientific">Synchytrium microbalum</name>
    <dbReference type="NCBI Taxonomy" id="1806994"/>
    <lineage>
        <taxon>Eukaryota</taxon>
        <taxon>Fungi</taxon>
        <taxon>Fungi incertae sedis</taxon>
        <taxon>Chytridiomycota</taxon>
        <taxon>Chytridiomycota incertae sedis</taxon>
        <taxon>Chytridiomycetes</taxon>
        <taxon>Synchytriales</taxon>
        <taxon>Synchytriaceae</taxon>
        <taxon>Synchytrium</taxon>
    </lineage>
</organism>
<comment type="cofactor">
    <cofactor evidence="1">
        <name>Zn(2+)</name>
        <dbReference type="ChEBI" id="CHEBI:29105"/>
    </cofactor>
</comment>
<dbReference type="EC" id="2.3.1.286" evidence="3"/>
<keyword evidence="6 12" id="KW-0479">Metal-binding</keyword>
<protein>
    <recommendedName>
        <fullName evidence="3">protein acetyllysine N-acetyltransferase</fullName>
        <ecNumber evidence="3">2.3.1.286</ecNumber>
    </recommendedName>
    <alternativeName>
        <fullName evidence="11">Regulatory protein SIR2 homolog 7</fullName>
    </alternativeName>
    <alternativeName>
        <fullName evidence="10">SIR2-like protein 7</fullName>
    </alternativeName>
</protein>
<keyword evidence="15" id="KW-1185">Reference proteome</keyword>
<dbReference type="GO" id="GO:0017136">
    <property type="term" value="F:histone deacetylase activity, NAD-dependent"/>
    <property type="evidence" value="ECO:0007669"/>
    <property type="project" value="TreeGrafter"/>
</dbReference>
<comment type="similarity">
    <text evidence="2">Belongs to the sirtuin family. Class I subfamily.</text>
</comment>
<dbReference type="AlphaFoldDB" id="A0A507C4S6"/>
<dbReference type="OrthoDB" id="424302at2759"/>
<dbReference type="FunFam" id="3.40.50.1220:FF:000038">
    <property type="entry name" value="NAD-dependent protein deacetylase sirtuin-6 isoform X2"/>
    <property type="match status" value="1"/>
</dbReference>
<proteinExistence type="inferred from homology"/>
<evidence type="ECO:0000256" key="12">
    <source>
        <dbReference type="PROSITE-ProRule" id="PRU00236"/>
    </source>
</evidence>
<evidence type="ECO:0000256" key="7">
    <source>
        <dbReference type="ARBA" id="ARBA00022833"/>
    </source>
</evidence>
<dbReference type="GO" id="GO:0005634">
    <property type="term" value="C:nucleus"/>
    <property type="evidence" value="ECO:0007669"/>
    <property type="project" value="TreeGrafter"/>
</dbReference>
<dbReference type="InterPro" id="IPR050134">
    <property type="entry name" value="NAD-dep_sirtuin_deacylases"/>
</dbReference>
<feature type="domain" description="Deacetylase sirtuin-type" evidence="13">
    <location>
        <begin position="15"/>
        <end position="268"/>
    </location>
</feature>
<gene>
    <name evidence="14" type="ORF">SmJEL517_g03966</name>
</gene>
<dbReference type="Pfam" id="PF02146">
    <property type="entry name" value="SIR2"/>
    <property type="match status" value="1"/>
</dbReference>
<reference evidence="14 15" key="1">
    <citation type="journal article" date="2019" name="Sci. Rep.">
        <title>Comparative genomics of chytrid fungi reveal insights into the obligate biotrophic and pathogenic lifestyle of Synchytrium endobioticum.</title>
        <authorList>
            <person name="van de Vossenberg B.T.L.H."/>
            <person name="Warris S."/>
            <person name="Nguyen H.D.T."/>
            <person name="van Gent-Pelzer M.P.E."/>
            <person name="Joly D.L."/>
            <person name="van de Geest H.C."/>
            <person name="Bonants P.J.M."/>
            <person name="Smith D.S."/>
            <person name="Levesque C.A."/>
            <person name="van der Lee T.A.J."/>
        </authorList>
    </citation>
    <scope>NUCLEOTIDE SEQUENCE [LARGE SCALE GENOMIC DNA]</scope>
    <source>
        <strain evidence="14 15">JEL517</strain>
    </source>
</reference>
<name>A0A507C4S6_9FUNG</name>
<evidence type="ECO:0000256" key="9">
    <source>
        <dbReference type="ARBA" id="ARBA00038170"/>
    </source>
</evidence>
<feature type="binding site" evidence="12">
    <location>
        <position position="160"/>
    </location>
    <ligand>
        <name>Zn(2+)</name>
        <dbReference type="ChEBI" id="CHEBI:29105"/>
    </ligand>
</feature>
<evidence type="ECO:0000256" key="1">
    <source>
        <dbReference type="ARBA" id="ARBA00001947"/>
    </source>
</evidence>
<dbReference type="SUPFAM" id="SSF52467">
    <property type="entry name" value="DHS-like NAD/FAD-binding domain"/>
    <property type="match status" value="1"/>
</dbReference>
<keyword evidence="4" id="KW-0597">Phosphoprotein</keyword>
<comment type="caution">
    <text evidence="14">The sequence shown here is derived from an EMBL/GenBank/DDBJ whole genome shotgun (WGS) entry which is preliminary data.</text>
</comment>
<evidence type="ECO:0000256" key="11">
    <source>
        <dbReference type="ARBA" id="ARBA00043038"/>
    </source>
</evidence>
<evidence type="ECO:0000256" key="2">
    <source>
        <dbReference type="ARBA" id="ARBA00006924"/>
    </source>
</evidence>
<evidence type="ECO:0000256" key="8">
    <source>
        <dbReference type="ARBA" id="ARBA00023027"/>
    </source>
</evidence>
<comment type="similarity">
    <text evidence="9">Belongs to the sirtuin family. Class IV subfamily.</text>
</comment>
<dbReference type="Proteomes" id="UP000319731">
    <property type="component" value="Unassembled WGS sequence"/>
</dbReference>
<dbReference type="EMBL" id="QEAO01000024">
    <property type="protein sequence ID" value="TPX32996.1"/>
    <property type="molecule type" value="Genomic_DNA"/>
</dbReference>
<dbReference type="Gene3D" id="2.20.28.200">
    <property type="match status" value="1"/>
</dbReference>
<feature type="binding site" evidence="12">
    <location>
        <position position="132"/>
    </location>
    <ligand>
        <name>Zn(2+)</name>
        <dbReference type="ChEBI" id="CHEBI:29105"/>
    </ligand>
</feature>
<dbReference type="InterPro" id="IPR003000">
    <property type="entry name" value="Sirtuin"/>
</dbReference>
<keyword evidence="5" id="KW-0808">Transferase</keyword>
<dbReference type="GeneID" id="42005191"/>
<evidence type="ECO:0000256" key="3">
    <source>
        <dbReference type="ARBA" id="ARBA00012928"/>
    </source>
</evidence>